<evidence type="ECO:0000259" key="9">
    <source>
        <dbReference type="Pfam" id="PF03175"/>
    </source>
</evidence>
<comment type="similarity">
    <text evidence="1">Belongs to the DNA polymerase type-B family.</text>
</comment>
<comment type="caution">
    <text evidence="10">The sequence shown here is derived from an EMBL/GenBank/DDBJ whole genome shotgun (WGS) entry which is preliminary data.</text>
</comment>
<dbReference type="Pfam" id="PF03175">
    <property type="entry name" value="DNA_pol_B_2"/>
    <property type="match status" value="1"/>
</dbReference>
<keyword evidence="6" id="KW-0239">DNA-directed DNA polymerase</keyword>
<dbReference type="EMBL" id="CATQJA010002408">
    <property type="protein sequence ID" value="CAJ0570591.1"/>
    <property type="molecule type" value="Genomic_DNA"/>
</dbReference>
<dbReference type="InterPro" id="IPR004868">
    <property type="entry name" value="DNA-dir_DNA_pol_B_mt/vir"/>
</dbReference>
<evidence type="ECO:0000256" key="3">
    <source>
        <dbReference type="ARBA" id="ARBA00022679"/>
    </source>
</evidence>
<dbReference type="Proteomes" id="UP001177023">
    <property type="component" value="Unassembled WGS sequence"/>
</dbReference>
<evidence type="ECO:0000256" key="4">
    <source>
        <dbReference type="ARBA" id="ARBA00022695"/>
    </source>
</evidence>
<feature type="non-terminal residue" evidence="10">
    <location>
        <position position="1"/>
    </location>
</feature>
<evidence type="ECO:0000313" key="10">
    <source>
        <dbReference type="EMBL" id="CAJ0570591.1"/>
    </source>
</evidence>
<evidence type="ECO:0000256" key="2">
    <source>
        <dbReference type="ARBA" id="ARBA00012417"/>
    </source>
</evidence>
<dbReference type="Gene3D" id="3.90.1600.10">
    <property type="entry name" value="Palm domain of DNA polymerase"/>
    <property type="match status" value="1"/>
</dbReference>
<organism evidence="10 11">
    <name type="scientific">Mesorhabditis spiculigera</name>
    <dbReference type="NCBI Taxonomy" id="96644"/>
    <lineage>
        <taxon>Eukaryota</taxon>
        <taxon>Metazoa</taxon>
        <taxon>Ecdysozoa</taxon>
        <taxon>Nematoda</taxon>
        <taxon>Chromadorea</taxon>
        <taxon>Rhabditida</taxon>
        <taxon>Rhabditina</taxon>
        <taxon>Rhabditomorpha</taxon>
        <taxon>Rhabditoidea</taxon>
        <taxon>Rhabditidae</taxon>
        <taxon>Mesorhabditinae</taxon>
        <taxon>Mesorhabditis</taxon>
    </lineage>
</organism>
<dbReference type="SUPFAM" id="SSF56672">
    <property type="entry name" value="DNA/RNA polymerases"/>
    <property type="match status" value="1"/>
</dbReference>
<evidence type="ECO:0000256" key="8">
    <source>
        <dbReference type="ARBA" id="ARBA00049244"/>
    </source>
</evidence>
<accession>A0AA36CMB8</accession>
<keyword evidence="7" id="KW-0238">DNA-binding</keyword>
<dbReference type="GO" id="GO:0006260">
    <property type="term" value="P:DNA replication"/>
    <property type="evidence" value="ECO:0007669"/>
    <property type="project" value="UniProtKB-KW"/>
</dbReference>
<dbReference type="AlphaFoldDB" id="A0AA36CMB8"/>
<dbReference type="PANTHER" id="PTHR33568">
    <property type="entry name" value="DNA POLYMERASE"/>
    <property type="match status" value="1"/>
</dbReference>
<comment type="catalytic activity">
    <reaction evidence="8">
        <text>DNA(n) + a 2'-deoxyribonucleoside 5'-triphosphate = DNA(n+1) + diphosphate</text>
        <dbReference type="Rhea" id="RHEA:22508"/>
        <dbReference type="Rhea" id="RHEA-COMP:17339"/>
        <dbReference type="Rhea" id="RHEA-COMP:17340"/>
        <dbReference type="ChEBI" id="CHEBI:33019"/>
        <dbReference type="ChEBI" id="CHEBI:61560"/>
        <dbReference type="ChEBI" id="CHEBI:173112"/>
        <dbReference type="EC" id="2.7.7.7"/>
    </reaction>
</comment>
<name>A0AA36CMB8_9BILA</name>
<keyword evidence="5" id="KW-0235">DNA replication</keyword>
<evidence type="ECO:0000256" key="6">
    <source>
        <dbReference type="ARBA" id="ARBA00022932"/>
    </source>
</evidence>
<keyword evidence="11" id="KW-1185">Reference proteome</keyword>
<dbReference type="GO" id="GO:0000166">
    <property type="term" value="F:nucleotide binding"/>
    <property type="evidence" value="ECO:0007669"/>
    <property type="project" value="InterPro"/>
</dbReference>
<dbReference type="GO" id="GO:0003887">
    <property type="term" value="F:DNA-directed DNA polymerase activity"/>
    <property type="evidence" value="ECO:0007669"/>
    <property type="project" value="UniProtKB-KW"/>
</dbReference>
<gene>
    <name evidence="10" type="ORF">MSPICULIGERA_LOCUS9028</name>
</gene>
<dbReference type="InterPro" id="IPR023211">
    <property type="entry name" value="DNA_pol_palm_dom_sf"/>
</dbReference>
<reference evidence="10" key="1">
    <citation type="submission" date="2023-06" db="EMBL/GenBank/DDBJ databases">
        <authorList>
            <person name="Delattre M."/>
        </authorList>
    </citation>
    <scope>NUCLEOTIDE SEQUENCE</scope>
    <source>
        <strain evidence="10">AF72</strain>
    </source>
</reference>
<protein>
    <recommendedName>
        <fullName evidence="2">DNA-directed DNA polymerase</fullName>
        <ecNumber evidence="2">2.7.7.7</ecNumber>
    </recommendedName>
</protein>
<evidence type="ECO:0000313" key="11">
    <source>
        <dbReference type="Proteomes" id="UP001177023"/>
    </source>
</evidence>
<dbReference type="PANTHER" id="PTHR33568:SF3">
    <property type="entry name" value="DNA-DIRECTED DNA POLYMERASE"/>
    <property type="match status" value="1"/>
</dbReference>
<feature type="domain" description="DNA-directed DNA polymerase family B mitochondria/virus" evidence="9">
    <location>
        <begin position="169"/>
        <end position="345"/>
    </location>
</feature>
<dbReference type="EC" id="2.7.7.7" evidence="2"/>
<evidence type="ECO:0000256" key="7">
    <source>
        <dbReference type="ARBA" id="ARBA00023125"/>
    </source>
</evidence>
<evidence type="ECO:0000256" key="1">
    <source>
        <dbReference type="ARBA" id="ARBA00005755"/>
    </source>
</evidence>
<dbReference type="GO" id="GO:0003677">
    <property type="term" value="F:DNA binding"/>
    <property type="evidence" value="ECO:0007669"/>
    <property type="project" value="UniProtKB-KW"/>
</dbReference>
<dbReference type="Gene3D" id="3.40.960.10">
    <property type="entry name" value="VSR Endonuclease"/>
    <property type="match status" value="1"/>
</dbReference>
<dbReference type="InterPro" id="IPR043502">
    <property type="entry name" value="DNA/RNA_pol_sf"/>
</dbReference>
<evidence type="ECO:0000256" key="5">
    <source>
        <dbReference type="ARBA" id="ARBA00022705"/>
    </source>
</evidence>
<keyword evidence="3" id="KW-0808">Transferase</keyword>
<keyword evidence="4" id="KW-0548">Nucleotidyltransferase</keyword>
<sequence length="658" mass="75552">MKYYKGQDIAMVKETPQGAERNYSEIAEKWLCWMEKQEQVPIQRQLAHGGEKKIGCEGRTYFVDGYAVMPDGKRVAYEFNGCYWHGMHTFKFINSFAEKMRQRRDRTEQRQYHLEHSKMLDHVVVKWECEFVNDMRANKELRDFCAKLDNPGRLHPRRTEAFKAFSTPGKTVHYQDVNSMYPHVQREGRYPVGDARIEMFQGKADQMPAHIIRQNANRPVTVYNEGLQDVENRNVQEVRIWGFLYVDVVVPRDIPIALLPLSVKGGLQFPVCGRCAQEKKPARTCSHSDAERYLRDVYWSEELQLALDWGCKVVRVHETMSWSQSTDDFFKDYVTDNIKRKVEASGWPAADMSEDEKQQFLDNFKEEDGGACLDREILDRGMNPAGRWLAKLANNNLWGKFGQKTNQSTTTICYTAEQVERIWCDPSRIITGEHLMADENVWIVSHKGHREDIVARSRGSVAVAAITTSRARIRLNSLLLQIYPNQVYCDTDSIVFEGGPVEEDELVRRFYVREVGPQLGQLSSEIPSGWTCQSFVCPGSKQYAALLKKDGADEFKQIIKIRGITQDLNNKGKLDKDILLNMVNRFIKMNLENAAPDDDDVPCEFGRCWGVKGYSMPVACTDLESFLAIAAEAVMNNADDFGPMFVFILTILILLFKL</sequence>
<proteinExistence type="inferred from homology"/>